<dbReference type="Gene3D" id="3.10.450.50">
    <property type="match status" value="1"/>
</dbReference>
<dbReference type="SUPFAM" id="SSF54427">
    <property type="entry name" value="NTF2-like"/>
    <property type="match status" value="1"/>
</dbReference>
<keyword evidence="3" id="KW-1185">Reference proteome</keyword>
<comment type="caution">
    <text evidence="2">The sequence shown here is derived from an EMBL/GenBank/DDBJ whole genome shotgun (WGS) entry which is preliminary data.</text>
</comment>
<dbReference type="InterPro" id="IPR032710">
    <property type="entry name" value="NTF2-like_dom_sf"/>
</dbReference>
<dbReference type="RefSeq" id="WP_304560538.1">
    <property type="nucleotide sequence ID" value="NZ_JAUQSZ010000004.1"/>
</dbReference>
<dbReference type="InterPro" id="IPR037401">
    <property type="entry name" value="SnoaL-like"/>
</dbReference>
<protein>
    <submittedName>
        <fullName evidence="2">Nuclear transport factor 2 family protein</fullName>
    </submittedName>
</protein>
<gene>
    <name evidence="2" type="ORF">Q5H94_07010</name>
</gene>
<dbReference type="EMBL" id="JAUQSZ010000004">
    <property type="protein sequence ID" value="MDO7842068.1"/>
    <property type="molecule type" value="Genomic_DNA"/>
</dbReference>
<organism evidence="2 3">
    <name type="scientific">Sphingomonas immobilis</name>
    <dbReference type="NCBI Taxonomy" id="3063997"/>
    <lineage>
        <taxon>Bacteria</taxon>
        <taxon>Pseudomonadati</taxon>
        <taxon>Pseudomonadota</taxon>
        <taxon>Alphaproteobacteria</taxon>
        <taxon>Sphingomonadales</taxon>
        <taxon>Sphingomonadaceae</taxon>
        <taxon>Sphingomonas</taxon>
    </lineage>
</organism>
<evidence type="ECO:0000259" key="1">
    <source>
        <dbReference type="Pfam" id="PF13577"/>
    </source>
</evidence>
<reference evidence="2" key="1">
    <citation type="submission" date="2023-07" db="EMBL/GenBank/DDBJ databases">
        <authorList>
            <person name="Kim M.K."/>
        </authorList>
    </citation>
    <scope>NUCLEOTIDE SEQUENCE</scope>
    <source>
        <strain evidence="2">CA1-15</strain>
    </source>
</reference>
<evidence type="ECO:0000313" key="3">
    <source>
        <dbReference type="Proteomes" id="UP001176468"/>
    </source>
</evidence>
<evidence type="ECO:0000313" key="2">
    <source>
        <dbReference type="EMBL" id="MDO7842068.1"/>
    </source>
</evidence>
<sequence>MSETVDREAIRHLMAVYNINGDRGRIDALAGAFTEDGTIEFSGQATSGRAAIAARLSGKGTRNPALELSRHHLTTSLIELDGDTATARSYFQVVTNQGLDHHGHYADRLVRTAEGWRIAHRSVRIDYQSPDTLFAPLHVRGRTPA</sequence>
<accession>A0ABT8ZWZ4</accession>
<feature type="domain" description="SnoaL-like" evidence="1">
    <location>
        <begin position="4"/>
        <end position="121"/>
    </location>
</feature>
<dbReference type="CDD" id="cd00531">
    <property type="entry name" value="NTF2_like"/>
    <property type="match status" value="1"/>
</dbReference>
<name>A0ABT8ZWZ4_9SPHN</name>
<proteinExistence type="predicted"/>
<dbReference type="Pfam" id="PF13577">
    <property type="entry name" value="SnoaL_4"/>
    <property type="match status" value="1"/>
</dbReference>
<dbReference type="Proteomes" id="UP001176468">
    <property type="component" value="Unassembled WGS sequence"/>
</dbReference>